<reference evidence="1 4" key="2">
    <citation type="submission" date="2019-10" db="EMBL/GenBank/DDBJ databases">
        <authorList>
            <person name="Wang R."/>
        </authorList>
    </citation>
    <scope>NUCLEOTIDE SEQUENCE [LARGE SCALE GENOMIC DNA]</scope>
    <source>
        <strain evidence="1 4">ATCC 19377</strain>
    </source>
</reference>
<dbReference type="GeneID" id="60696143"/>
<evidence type="ECO:0000313" key="4">
    <source>
        <dbReference type="Proteomes" id="UP000363590"/>
    </source>
</evidence>
<protein>
    <submittedName>
        <fullName evidence="2">Uncharacterized protein</fullName>
    </submittedName>
</protein>
<evidence type="ECO:0000313" key="1">
    <source>
        <dbReference type="EMBL" id="QFX96096.1"/>
    </source>
</evidence>
<dbReference type="AlphaFoldDB" id="A0A543Q1V5"/>
<dbReference type="Proteomes" id="UP000363590">
    <property type="component" value="Chromosome"/>
</dbReference>
<organism evidence="2 3">
    <name type="scientific">Acidithiobacillus thiooxidans ATCC 19377</name>
    <dbReference type="NCBI Taxonomy" id="637390"/>
    <lineage>
        <taxon>Bacteria</taxon>
        <taxon>Pseudomonadati</taxon>
        <taxon>Pseudomonadota</taxon>
        <taxon>Acidithiobacillia</taxon>
        <taxon>Acidithiobacillales</taxon>
        <taxon>Acidithiobacillaceae</taxon>
        <taxon>Acidithiobacillus</taxon>
    </lineage>
</organism>
<dbReference type="EMBL" id="CP045571">
    <property type="protein sequence ID" value="QFX96096.1"/>
    <property type="molecule type" value="Genomic_DNA"/>
</dbReference>
<proteinExistence type="predicted"/>
<dbReference type="RefSeq" id="WP_031573425.1">
    <property type="nucleotide sequence ID" value="NZ_CP045571.1"/>
</dbReference>
<reference evidence="2 3" key="1">
    <citation type="submission" date="2019-03" db="EMBL/GenBank/DDBJ databases">
        <title>New insights into Acidothiobacillus thiooxidans sulfur metabolism through coupled gene expression, solution geochemistry, microscopy and spectroscopy analyses.</title>
        <authorList>
            <person name="Camacho D."/>
            <person name="Frazao R."/>
            <person name="Fouillen A."/>
            <person name="Nanci A."/>
            <person name="Lang B.F."/>
            <person name="Apte S.C."/>
            <person name="Baron C."/>
            <person name="Warren L.A."/>
        </authorList>
    </citation>
    <scope>NUCLEOTIDE SEQUENCE [LARGE SCALE GENOMIC DNA]</scope>
    <source>
        <strain evidence="2 3">ATCC 19377</strain>
    </source>
</reference>
<sequence length="61" mass="6875">MGQKKNLLRELMNGAIPCDGCAHRARCQTESLSCADFSYWVNTGKIHVSEKRVPKKIRNIA</sequence>
<evidence type="ECO:0000313" key="3">
    <source>
        <dbReference type="Proteomes" id="UP000315403"/>
    </source>
</evidence>
<gene>
    <name evidence="2" type="ORF">DLNHIDIE_00167</name>
    <name evidence="1" type="ORF">GCD22_01812</name>
</gene>
<name>A0A543Q1V5_ACITH</name>
<evidence type="ECO:0000313" key="2">
    <source>
        <dbReference type="EMBL" id="TQN50314.1"/>
    </source>
</evidence>
<dbReference type="Proteomes" id="UP000315403">
    <property type="component" value="Unassembled WGS sequence"/>
</dbReference>
<dbReference type="KEGG" id="atx:GCD22_01812"/>
<dbReference type="EMBL" id="SZUV01000001">
    <property type="protein sequence ID" value="TQN50314.1"/>
    <property type="molecule type" value="Genomic_DNA"/>
</dbReference>
<accession>A0A543Q1V5</accession>